<accession>A0A7R8ZUT8</accession>
<protein>
    <submittedName>
        <fullName evidence="1">Uncharacterized protein</fullName>
    </submittedName>
</protein>
<gene>
    <name evidence="1" type="ORF">CTOB1V02_LOCUS10511</name>
</gene>
<sequence length="178" mass="18586">MPTSVLENVGAVPSVTGNRMIRMSPVNSTIVTNNGAMASRVIAVSQPPSNPTHLSRVITIAPSSQNSLFASGSRLFQPRTSSFLVGNPVVSQSPATSFMLDGGHRMISVTPRPTTNPSLLTTANRAVLFQQQAPNSTLIASGNRIFGLVQPGGVQVLSCNGTRVAGESVTSQKELCVV</sequence>
<reference evidence="1" key="1">
    <citation type="submission" date="2020-11" db="EMBL/GenBank/DDBJ databases">
        <authorList>
            <person name="Tran Van P."/>
        </authorList>
    </citation>
    <scope>NUCLEOTIDE SEQUENCE</scope>
</reference>
<organism evidence="1">
    <name type="scientific">Cyprideis torosa</name>
    <dbReference type="NCBI Taxonomy" id="163714"/>
    <lineage>
        <taxon>Eukaryota</taxon>
        <taxon>Metazoa</taxon>
        <taxon>Ecdysozoa</taxon>
        <taxon>Arthropoda</taxon>
        <taxon>Crustacea</taxon>
        <taxon>Oligostraca</taxon>
        <taxon>Ostracoda</taxon>
        <taxon>Podocopa</taxon>
        <taxon>Podocopida</taxon>
        <taxon>Cytherocopina</taxon>
        <taxon>Cytheroidea</taxon>
        <taxon>Cytherideidae</taxon>
        <taxon>Cyprideis</taxon>
    </lineage>
</organism>
<name>A0A7R8ZUT8_9CRUS</name>
<dbReference type="AlphaFoldDB" id="A0A7R8ZUT8"/>
<dbReference type="EMBL" id="OB664986">
    <property type="protein sequence ID" value="CAD7232680.1"/>
    <property type="molecule type" value="Genomic_DNA"/>
</dbReference>
<proteinExistence type="predicted"/>
<evidence type="ECO:0000313" key="1">
    <source>
        <dbReference type="EMBL" id="CAD7232680.1"/>
    </source>
</evidence>